<sequence>MLFGYSAAAEQPLVVNADTGLALSGVDPVAYFTDRKPVFGRPDLELGRFGAVWRFRNPGNRDAFVANPEVYMPQFGGYDPVAIERGRAVPGHPLIWTVTGDRLYLFYSDADRAAFIADADRIVAAATRKWPDVARAANR</sequence>
<dbReference type="Proteomes" id="UP000254889">
    <property type="component" value="Chromosome"/>
</dbReference>
<proteinExistence type="predicted"/>
<accession>A0A346A4A2</accession>
<evidence type="ECO:0000313" key="1">
    <source>
        <dbReference type="EMBL" id="AXK83999.1"/>
    </source>
</evidence>
<organism evidence="1 2">
    <name type="scientific">Pseudolabrys taiwanensis</name>
    <dbReference type="NCBI Taxonomy" id="331696"/>
    <lineage>
        <taxon>Bacteria</taxon>
        <taxon>Pseudomonadati</taxon>
        <taxon>Pseudomonadota</taxon>
        <taxon>Alphaproteobacteria</taxon>
        <taxon>Hyphomicrobiales</taxon>
        <taxon>Xanthobacteraceae</taxon>
        <taxon>Pseudolabrys</taxon>
    </lineage>
</organism>
<name>A0A346A4A2_9HYPH</name>
<dbReference type="AlphaFoldDB" id="A0A346A4A2"/>
<dbReference type="EMBL" id="CP031417">
    <property type="protein sequence ID" value="AXK83999.1"/>
    <property type="molecule type" value="Genomic_DNA"/>
</dbReference>
<dbReference type="NCBIfam" id="NF041384">
    <property type="entry name" value="YHS_seleno_dom"/>
    <property type="match status" value="1"/>
</dbReference>
<evidence type="ECO:0000313" key="2">
    <source>
        <dbReference type="Proteomes" id="UP000254889"/>
    </source>
</evidence>
<dbReference type="OrthoDB" id="344729at2"/>
<reference evidence="1 2" key="1">
    <citation type="submission" date="2018-07" db="EMBL/GenBank/DDBJ databases">
        <authorList>
            <person name="Quirk P.G."/>
            <person name="Krulwich T.A."/>
        </authorList>
    </citation>
    <scope>NUCLEOTIDE SEQUENCE [LARGE SCALE GENOMIC DNA]</scope>
    <source>
        <strain evidence="1 2">CC-BB4</strain>
    </source>
</reference>
<evidence type="ECO:0008006" key="3">
    <source>
        <dbReference type="Google" id="ProtNLM"/>
    </source>
</evidence>
<protein>
    <recommendedName>
        <fullName evidence="3">YHS domain protein</fullName>
    </recommendedName>
</protein>
<keyword evidence="2" id="KW-1185">Reference proteome</keyword>
<gene>
    <name evidence="1" type="ORF">DW352_12035</name>
</gene>
<dbReference type="KEGG" id="ptaw:DW352_12035"/>